<accession>A0A6B0GFP3</accession>
<evidence type="ECO:0000313" key="2">
    <source>
        <dbReference type="EMBL" id="MWG33642.1"/>
    </source>
</evidence>
<dbReference type="RefSeq" id="WP_158203372.1">
    <property type="nucleotide sequence ID" value="NZ_WSZK01000009.1"/>
</dbReference>
<evidence type="ECO:0000313" key="3">
    <source>
        <dbReference type="Proteomes" id="UP000451471"/>
    </source>
</evidence>
<evidence type="ECO:0000256" key="1">
    <source>
        <dbReference type="SAM" id="MobiDB-lite"/>
    </source>
</evidence>
<keyword evidence="3" id="KW-1185">Reference proteome</keyword>
<dbReference type="Proteomes" id="UP000451471">
    <property type="component" value="Unassembled WGS sequence"/>
</dbReference>
<name>A0A6B0GFP3_9EURY</name>
<dbReference type="AlphaFoldDB" id="A0A6B0GFP3"/>
<organism evidence="2 3">
    <name type="scientific">Halomarina oriensis</name>
    <dbReference type="NCBI Taxonomy" id="671145"/>
    <lineage>
        <taxon>Archaea</taxon>
        <taxon>Methanobacteriati</taxon>
        <taxon>Methanobacteriota</taxon>
        <taxon>Stenosarchaea group</taxon>
        <taxon>Halobacteria</taxon>
        <taxon>Halobacteriales</taxon>
        <taxon>Natronomonadaceae</taxon>
        <taxon>Halomarina</taxon>
    </lineage>
</organism>
<comment type="caution">
    <text evidence="2">The sequence shown here is derived from an EMBL/GenBank/DDBJ whole genome shotgun (WGS) entry which is preliminary data.</text>
</comment>
<dbReference type="SUPFAM" id="SSF55486">
    <property type="entry name" value="Metalloproteases ('zincins'), catalytic domain"/>
    <property type="match status" value="1"/>
</dbReference>
<proteinExistence type="predicted"/>
<dbReference type="EMBL" id="WSZK01000009">
    <property type="protein sequence ID" value="MWG33642.1"/>
    <property type="molecule type" value="Genomic_DNA"/>
</dbReference>
<sequence length="277" mass="30144">MRRRHVLLGLGAAGTVGVAGVASTLVGTIKLRWWATERAALYPGLRERVESYVERAFESLRISVDVSFGGTVSFRTENAYRLVVDGTWPRRLLTGTSGRRFDAVDGVNLLVTDGSMRNAPTGAGIPYVAAVGGAAEIVRAPPAEATDVVVPDRFSLRTIQVLLHECGHALGLRHDHGTIRTEEGAAIVSPMVSGYPWAPAAVRRAQFDYEESRCGDPYPPVRGKKPRLLLRFDECARTELARFRRPTGRPLPSESDGETDQSLSPAATCLRPCDAHR</sequence>
<feature type="region of interest" description="Disordered" evidence="1">
    <location>
        <begin position="243"/>
        <end position="267"/>
    </location>
</feature>
<protein>
    <submittedName>
        <fullName evidence="2">Peptidase M10A and M12B matrixin and adamalysin</fullName>
    </submittedName>
</protein>
<reference evidence="2 3" key="1">
    <citation type="submission" date="2019-12" db="EMBL/GenBank/DDBJ databases">
        <title>Halocatena pleomorpha gen. nov. sp. nov., an extremely halophilic archaeon of family Halobacteriaceae isolated from saltpan soil.</title>
        <authorList>
            <person name="Pal Y."/>
            <person name="Verma A."/>
            <person name="Krishnamurthi S."/>
            <person name="Kumar P."/>
        </authorList>
    </citation>
    <scope>NUCLEOTIDE SEQUENCE [LARGE SCALE GENOMIC DNA]</scope>
    <source>
        <strain evidence="2 3">JCM 16495</strain>
    </source>
</reference>
<dbReference type="OrthoDB" id="198863at2157"/>
<gene>
    <name evidence="2" type="ORF">GQS65_03905</name>
</gene>